<sequence length="270" mass="30606">MARASSPQPSTWSWASSAQFCESICSVYFTQRLERSRLYWLGCYETEDLSSLGWLFDTDYASGAVRACTFGTSLARRAVIRGLGAAMRCILRVEDSTDIEPPQVFTARSSAHRPFAMRPKRIILHAPPPEHTAPPALSADTDRPPSPSPPPKRVHFADGSEERPRRARSFSHVKSESQRTRTLNGRVYDTRQLADEERGLGGGNRTVRPVRREDEDEDGGGMAWMRRRRELRERQRREQEEASASRVEEEGGTEQKEHVPVPDQRRNGVE</sequence>
<comment type="caution">
    <text evidence="1">The sequence shown here is derived from an EMBL/GenBank/DDBJ whole genome shotgun (WGS) entry which is preliminary data.</text>
</comment>
<protein>
    <submittedName>
        <fullName evidence="1">Uncharacterized protein</fullName>
    </submittedName>
</protein>
<reference evidence="1" key="2">
    <citation type="journal article" date="2022" name="New Phytol.">
        <title>Evolutionary transition to the ectomycorrhizal habit in the genomes of a hyperdiverse lineage of mushroom-forming fungi.</title>
        <authorList>
            <person name="Looney B."/>
            <person name="Miyauchi S."/>
            <person name="Morin E."/>
            <person name="Drula E."/>
            <person name="Courty P.E."/>
            <person name="Kohler A."/>
            <person name="Kuo A."/>
            <person name="LaButti K."/>
            <person name="Pangilinan J."/>
            <person name="Lipzen A."/>
            <person name="Riley R."/>
            <person name="Andreopoulos W."/>
            <person name="He G."/>
            <person name="Johnson J."/>
            <person name="Nolan M."/>
            <person name="Tritt A."/>
            <person name="Barry K.W."/>
            <person name="Grigoriev I.V."/>
            <person name="Nagy L.G."/>
            <person name="Hibbett D."/>
            <person name="Henrissat B."/>
            <person name="Matheny P.B."/>
            <person name="Labbe J."/>
            <person name="Martin F.M."/>
        </authorList>
    </citation>
    <scope>NUCLEOTIDE SEQUENCE</scope>
    <source>
        <strain evidence="1">HHB10654</strain>
    </source>
</reference>
<dbReference type="Proteomes" id="UP000814140">
    <property type="component" value="Unassembled WGS sequence"/>
</dbReference>
<organism evidence="1 2">
    <name type="scientific">Artomyces pyxidatus</name>
    <dbReference type="NCBI Taxonomy" id="48021"/>
    <lineage>
        <taxon>Eukaryota</taxon>
        <taxon>Fungi</taxon>
        <taxon>Dikarya</taxon>
        <taxon>Basidiomycota</taxon>
        <taxon>Agaricomycotina</taxon>
        <taxon>Agaricomycetes</taxon>
        <taxon>Russulales</taxon>
        <taxon>Auriscalpiaceae</taxon>
        <taxon>Artomyces</taxon>
    </lineage>
</organism>
<accession>A0ACB8SME6</accession>
<evidence type="ECO:0000313" key="1">
    <source>
        <dbReference type="EMBL" id="KAI0057387.1"/>
    </source>
</evidence>
<keyword evidence="2" id="KW-1185">Reference proteome</keyword>
<proteinExistence type="predicted"/>
<name>A0ACB8SME6_9AGAM</name>
<evidence type="ECO:0000313" key="2">
    <source>
        <dbReference type="Proteomes" id="UP000814140"/>
    </source>
</evidence>
<dbReference type="EMBL" id="MU277248">
    <property type="protein sequence ID" value="KAI0057387.1"/>
    <property type="molecule type" value="Genomic_DNA"/>
</dbReference>
<reference evidence="1" key="1">
    <citation type="submission" date="2021-03" db="EMBL/GenBank/DDBJ databases">
        <authorList>
            <consortium name="DOE Joint Genome Institute"/>
            <person name="Ahrendt S."/>
            <person name="Looney B.P."/>
            <person name="Miyauchi S."/>
            <person name="Morin E."/>
            <person name="Drula E."/>
            <person name="Courty P.E."/>
            <person name="Chicoki N."/>
            <person name="Fauchery L."/>
            <person name="Kohler A."/>
            <person name="Kuo A."/>
            <person name="Labutti K."/>
            <person name="Pangilinan J."/>
            <person name="Lipzen A."/>
            <person name="Riley R."/>
            <person name="Andreopoulos W."/>
            <person name="He G."/>
            <person name="Johnson J."/>
            <person name="Barry K.W."/>
            <person name="Grigoriev I.V."/>
            <person name="Nagy L."/>
            <person name="Hibbett D."/>
            <person name="Henrissat B."/>
            <person name="Matheny P.B."/>
            <person name="Labbe J."/>
            <person name="Martin F."/>
        </authorList>
    </citation>
    <scope>NUCLEOTIDE SEQUENCE</scope>
    <source>
        <strain evidence="1">HHB10654</strain>
    </source>
</reference>
<gene>
    <name evidence="1" type="ORF">BV25DRAFT_1920231</name>
</gene>